<organism evidence="2 3">
    <name type="scientific">Oryza meyeriana var. granulata</name>
    <dbReference type="NCBI Taxonomy" id="110450"/>
    <lineage>
        <taxon>Eukaryota</taxon>
        <taxon>Viridiplantae</taxon>
        <taxon>Streptophyta</taxon>
        <taxon>Embryophyta</taxon>
        <taxon>Tracheophyta</taxon>
        <taxon>Spermatophyta</taxon>
        <taxon>Magnoliopsida</taxon>
        <taxon>Liliopsida</taxon>
        <taxon>Poales</taxon>
        <taxon>Poaceae</taxon>
        <taxon>BOP clade</taxon>
        <taxon>Oryzoideae</taxon>
        <taxon>Oryzeae</taxon>
        <taxon>Oryzinae</taxon>
        <taxon>Oryza</taxon>
        <taxon>Oryza meyeriana</taxon>
    </lineage>
</organism>
<name>A0A6G1DK53_9ORYZ</name>
<evidence type="ECO:0000256" key="1">
    <source>
        <dbReference type="SAM" id="MobiDB-lite"/>
    </source>
</evidence>
<dbReference type="Proteomes" id="UP000479710">
    <property type="component" value="Unassembled WGS sequence"/>
</dbReference>
<dbReference type="AlphaFoldDB" id="A0A6G1DK53"/>
<reference evidence="2 3" key="1">
    <citation type="submission" date="2019-11" db="EMBL/GenBank/DDBJ databases">
        <title>Whole genome sequence of Oryza granulata.</title>
        <authorList>
            <person name="Li W."/>
        </authorList>
    </citation>
    <scope>NUCLEOTIDE SEQUENCE [LARGE SCALE GENOMIC DNA]</scope>
    <source>
        <strain evidence="3">cv. Menghai</strain>
        <tissue evidence="2">Leaf</tissue>
    </source>
</reference>
<feature type="region of interest" description="Disordered" evidence="1">
    <location>
        <begin position="1"/>
        <end position="29"/>
    </location>
</feature>
<keyword evidence="3" id="KW-1185">Reference proteome</keyword>
<evidence type="ECO:0000313" key="3">
    <source>
        <dbReference type="Proteomes" id="UP000479710"/>
    </source>
</evidence>
<sequence>MKTDIKVDASDSGTGSTFGHYGISNHPSQNLNRLSLTQSNARAYELQNICTDSGRQRPGLRSSIK</sequence>
<comment type="caution">
    <text evidence="2">The sequence shown here is derived from an EMBL/GenBank/DDBJ whole genome shotgun (WGS) entry which is preliminary data.</text>
</comment>
<proteinExistence type="predicted"/>
<protein>
    <submittedName>
        <fullName evidence="2">Uncharacterized protein</fullName>
    </submittedName>
</protein>
<accession>A0A6G1DK53</accession>
<dbReference type="EMBL" id="SPHZ02000006">
    <property type="protein sequence ID" value="KAF0912847.1"/>
    <property type="molecule type" value="Genomic_DNA"/>
</dbReference>
<gene>
    <name evidence="2" type="ORF">E2562_019435</name>
</gene>
<evidence type="ECO:0000313" key="2">
    <source>
        <dbReference type="EMBL" id="KAF0912847.1"/>
    </source>
</evidence>